<dbReference type="Proteomes" id="UP000254156">
    <property type="component" value="Unassembled WGS sequence"/>
</dbReference>
<dbReference type="RefSeq" id="WP_025004916.1">
    <property type="nucleotide sequence ID" value="NZ_UGTF01000002.1"/>
</dbReference>
<sequence>MNLIAKISHEEKGEIVGRIGGNVPCFFLDNRKDIHGYKFYMVFQNPDNLKEFISIFVPNDYSLMINNNIYPNCSIKVFSHAFSKESDDTEYTLKDINKAVIVGYSEVENNEFNFLTKSQNPRLIQDELYYMEKLKKDDYEFFLQIDEDYYTDNLIRENYIFGYGALYLYKHKNGNIIAGFWQYS</sequence>
<dbReference type="AlphaFoldDB" id="A0A379E7W0"/>
<proteinExistence type="predicted"/>
<dbReference type="EMBL" id="UGTF01000002">
    <property type="protein sequence ID" value="SUB88394.1"/>
    <property type="molecule type" value="Genomic_DNA"/>
</dbReference>
<gene>
    <name evidence="1" type="ORF">NCTC11632_00463</name>
</gene>
<evidence type="ECO:0008006" key="3">
    <source>
        <dbReference type="Google" id="ProtNLM"/>
    </source>
</evidence>
<organism evidence="1 2">
    <name type="scientific">Porphyromonas macacae</name>
    <dbReference type="NCBI Taxonomy" id="28115"/>
    <lineage>
        <taxon>Bacteria</taxon>
        <taxon>Pseudomonadati</taxon>
        <taxon>Bacteroidota</taxon>
        <taxon>Bacteroidia</taxon>
        <taxon>Bacteroidales</taxon>
        <taxon>Porphyromonadaceae</taxon>
        <taxon>Porphyromonas</taxon>
    </lineage>
</organism>
<evidence type="ECO:0000313" key="2">
    <source>
        <dbReference type="Proteomes" id="UP000254156"/>
    </source>
</evidence>
<protein>
    <recommendedName>
        <fullName evidence="3">DUF1963 domain-containing protein</fullName>
    </recommendedName>
</protein>
<evidence type="ECO:0000313" key="1">
    <source>
        <dbReference type="EMBL" id="SUB88394.1"/>
    </source>
</evidence>
<name>A0A379E7W0_9PORP</name>
<reference evidence="1 2" key="1">
    <citation type="submission" date="2018-06" db="EMBL/GenBank/DDBJ databases">
        <authorList>
            <consortium name="Pathogen Informatics"/>
            <person name="Doyle S."/>
        </authorList>
    </citation>
    <scope>NUCLEOTIDE SEQUENCE [LARGE SCALE GENOMIC DNA]</scope>
    <source>
        <strain evidence="1 2">NCTC11632</strain>
    </source>
</reference>
<accession>A0A379E7W0</accession>